<name>A0A645A3J3_9ZZZZ</name>
<evidence type="ECO:0000313" key="1">
    <source>
        <dbReference type="EMBL" id="MPM45423.1"/>
    </source>
</evidence>
<dbReference type="Pfam" id="PF04025">
    <property type="entry name" value="RemA-like"/>
    <property type="match status" value="1"/>
</dbReference>
<dbReference type="NCBIfam" id="NF046065">
    <property type="entry name" value="MtxRegRemB"/>
    <property type="match status" value="1"/>
</dbReference>
<dbReference type="InterPro" id="IPR007169">
    <property type="entry name" value="RemA-like"/>
</dbReference>
<proteinExistence type="predicted"/>
<protein>
    <recommendedName>
        <fullName evidence="2">DUF370 domain-containing protein</fullName>
    </recommendedName>
</protein>
<reference evidence="1" key="1">
    <citation type="submission" date="2019-08" db="EMBL/GenBank/DDBJ databases">
        <authorList>
            <person name="Kucharzyk K."/>
            <person name="Murdoch R.W."/>
            <person name="Higgins S."/>
            <person name="Loffler F."/>
        </authorList>
    </citation>
    <scope>NUCLEOTIDE SEQUENCE</scope>
</reference>
<comment type="caution">
    <text evidence="1">The sequence shown here is derived from an EMBL/GenBank/DDBJ whole genome shotgun (WGS) entry which is preliminary data.</text>
</comment>
<organism evidence="1">
    <name type="scientific">bioreactor metagenome</name>
    <dbReference type="NCBI Taxonomy" id="1076179"/>
    <lineage>
        <taxon>unclassified sequences</taxon>
        <taxon>metagenomes</taxon>
        <taxon>ecological metagenomes</taxon>
    </lineage>
</organism>
<dbReference type="AlphaFoldDB" id="A0A645A3J3"/>
<evidence type="ECO:0008006" key="2">
    <source>
        <dbReference type="Google" id="ProtNLM"/>
    </source>
</evidence>
<sequence length="88" mass="10101">MYLHIGQNEIVPENRVVGIFDLDKCSYEKRTREYLSKAETEGVVLDVSGDIPKSFVVCDHPYHPQIVYLSQLSSATLQKRMESLELEL</sequence>
<gene>
    <name evidence="1" type="ORF">SDC9_92110</name>
</gene>
<accession>A0A645A3J3</accession>
<dbReference type="EMBL" id="VSSQ01010870">
    <property type="protein sequence ID" value="MPM45423.1"/>
    <property type="molecule type" value="Genomic_DNA"/>
</dbReference>